<name>A0A4R6P0L1_NOCIG</name>
<proteinExistence type="predicted"/>
<gene>
    <name evidence="1" type="ORF">DFR75_11270</name>
</gene>
<accession>A0A4R6P0L1</accession>
<protein>
    <submittedName>
        <fullName evidence="1">Uncharacterized protein</fullName>
    </submittedName>
</protein>
<reference evidence="1 2" key="1">
    <citation type="submission" date="2019-03" db="EMBL/GenBank/DDBJ databases">
        <title>Genomic Encyclopedia of Type Strains, Phase IV (KMG-IV): sequencing the most valuable type-strain genomes for metagenomic binning, comparative biology and taxonomic classification.</title>
        <authorList>
            <person name="Goeker M."/>
        </authorList>
    </citation>
    <scope>NUCLEOTIDE SEQUENCE [LARGE SCALE GENOMIC DNA]</scope>
    <source>
        <strain evidence="1 2">DSM 44496</strain>
    </source>
</reference>
<organism evidence="1 2">
    <name type="scientific">Nocardia ignorata</name>
    <dbReference type="NCBI Taxonomy" id="145285"/>
    <lineage>
        <taxon>Bacteria</taxon>
        <taxon>Bacillati</taxon>
        <taxon>Actinomycetota</taxon>
        <taxon>Actinomycetes</taxon>
        <taxon>Mycobacteriales</taxon>
        <taxon>Nocardiaceae</taxon>
        <taxon>Nocardia</taxon>
    </lineage>
</organism>
<sequence length="62" mass="6481">MNFESIPDFTGGPPVEPSSDARQVAAAVYGQYTALTGVGFTEAQAMRLVEMMIAAMAGGGRR</sequence>
<comment type="caution">
    <text evidence="1">The sequence shown here is derived from an EMBL/GenBank/DDBJ whole genome shotgun (WGS) entry which is preliminary data.</text>
</comment>
<evidence type="ECO:0000313" key="1">
    <source>
        <dbReference type="EMBL" id="TDP29802.1"/>
    </source>
</evidence>
<dbReference type="EMBL" id="SNXK01000012">
    <property type="protein sequence ID" value="TDP29802.1"/>
    <property type="molecule type" value="Genomic_DNA"/>
</dbReference>
<keyword evidence="2" id="KW-1185">Reference proteome</keyword>
<evidence type="ECO:0000313" key="2">
    <source>
        <dbReference type="Proteomes" id="UP000295087"/>
    </source>
</evidence>
<dbReference type="AlphaFoldDB" id="A0A4R6P0L1"/>
<dbReference type="Proteomes" id="UP000295087">
    <property type="component" value="Unassembled WGS sequence"/>
</dbReference>
<dbReference type="RefSeq" id="WP_067496866.1">
    <property type="nucleotide sequence ID" value="NZ_SNXK01000012.1"/>
</dbReference>